<protein>
    <submittedName>
        <fullName evidence="2">Uncharacterized protein</fullName>
    </submittedName>
</protein>
<accession>A0AAW0Q4B9</accession>
<feature type="compositionally biased region" description="Polar residues" evidence="1">
    <location>
        <begin position="1"/>
        <end position="12"/>
    </location>
</feature>
<gene>
    <name evidence="2" type="ORF">PG999_014473</name>
</gene>
<evidence type="ECO:0000313" key="2">
    <source>
        <dbReference type="EMBL" id="KAK8092886.1"/>
    </source>
</evidence>
<dbReference type="Proteomes" id="UP001392437">
    <property type="component" value="Unassembled WGS sequence"/>
</dbReference>
<proteinExistence type="predicted"/>
<feature type="region of interest" description="Disordered" evidence="1">
    <location>
        <begin position="1"/>
        <end position="142"/>
    </location>
</feature>
<sequence>MSNKSVEGSASSMLWEEEQLSDDSKNIRRITGSTDGMPVAESSIPQAPVPPTPPMQRWKQFPSGTMEDIPDPDLDKRFQSTNQSGDRKGPRHEEHTKDDTKPKIRQRPKDRNAIGRSGDYKQVAPLASRLRNPQASNGGRPATREFVYLPRDEHVRHSSDDTDNSGQVRLRARFLENPVATDKLPGEGDDDFELTNNERMRRPQVTYPPGPDTPSRPIGEIVPYPTTNPFAPHNRAISPAIERAISPAINQAINRAINQAINQAINRAINQAINHHTTLVTPWTMEIQCTVQIHQTLHDDQHGSPQITKEIFKRHPHQHHYHHVESLKQ</sequence>
<dbReference type="AlphaFoldDB" id="A0AAW0Q4B9"/>
<keyword evidence="3" id="KW-1185">Reference proteome</keyword>
<comment type="caution">
    <text evidence="2">The sequence shown here is derived from an EMBL/GenBank/DDBJ whole genome shotgun (WGS) entry which is preliminary data.</text>
</comment>
<feature type="compositionally biased region" description="Basic and acidic residues" evidence="1">
    <location>
        <begin position="85"/>
        <end position="113"/>
    </location>
</feature>
<evidence type="ECO:0000313" key="3">
    <source>
        <dbReference type="Proteomes" id="UP001392437"/>
    </source>
</evidence>
<dbReference type="EMBL" id="JAQQWP010000012">
    <property type="protein sequence ID" value="KAK8092886.1"/>
    <property type="molecule type" value="Genomic_DNA"/>
</dbReference>
<name>A0AAW0Q4B9_9PEZI</name>
<organism evidence="2 3">
    <name type="scientific">Apiospora kogelbergensis</name>
    <dbReference type="NCBI Taxonomy" id="1337665"/>
    <lineage>
        <taxon>Eukaryota</taxon>
        <taxon>Fungi</taxon>
        <taxon>Dikarya</taxon>
        <taxon>Ascomycota</taxon>
        <taxon>Pezizomycotina</taxon>
        <taxon>Sordariomycetes</taxon>
        <taxon>Xylariomycetidae</taxon>
        <taxon>Amphisphaeriales</taxon>
        <taxon>Apiosporaceae</taxon>
        <taxon>Apiospora</taxon>
    </lineage>
</organism>
<evidence type="ECO:0000256" key="1">
    <source>
        <dbReference type="SAM" id="MobiDB-lite"/>
    </source>
</evidence>
<reference evidence="2 3" key="1">
    <citation type="submission" date="2023-01" db="EMBL/GenBank/DDBJ databases">
        <title>Analysis of 21 Apiospora genomes using comparative genomics revels a genus with tremendous synthesis potential of carbohydrate active enzymes and secondary metabolites.</title>
        <authorList>
            <person name="Sorensen T."/>
        </authorList>
    </citation>
    <scope>NUCLEOTIDE SEQUENCE [LARGE SCALE GENOMIC DNA]</scope>
    <source>
        <strain evidence="2 3">CBS 117206</strain>
    </source>
</reference>